<accession>A0A7C3UXS5</accession>
<gene>
    <name evidence="2" type="ORF">ENW96_06560</name>
</gene>
<organism evidence="2">
    <name type="scientific">Desulfobacca acetoxidans</name>
    <dbReference type="NCBI Taxonomy" id="60893"/>
    <lineage>
        <taxon>Bacteria</taxon>
        <taxon>Pseudomonadati</taxon>
        <taxon>Thermodesulfobacteriota</taxon>
        <taxon>Desulfobaccia</taxon>
        <taxon>Desulfobaccales</taxon>
        <taxon>Desulfobaccaceae</taxon>
        <taxon>Desulfobacca</taxon>
    </lineage>
</organism>
<dbReference type="EMBL" id="DTMF01000165">
    <property type="protein sequence ID" value="HGF34037.1"/>
    <property type="molecule type" value="Genomic_DNA"/>
</dbReference>
<name>A0A7C3UXS5_9BACT</name>
<comment type="caution">
    <text evidence="2">The sequence shown here is derived from an EMBL/GenBank/DDBJ whole genome shotgun (WGS) entry which is preliminary data.</text>
</comment>
<dbReference type="AlphaFoldDB" id="A0A7C3UXS5"/>
<feature type="signal peptide" evidence="1">
    <location>
        <begin position="1"/>
        <end position="23"/>
    </location>
</feature>
<evidence type="ECO:0000256" key="1">
    <source>
        <dbReference type="SAM" id="SignalP"/>
    </source>
</evidence>
<evidence type="ECO:0000313" key="2">
    <source>
        <dbReference type="EMBL" id="HGF34037.1"/>
    </source>
</evidence>
<sequence>MKKIQVVLGIILILVMTGTPGHAAAPPGAPSEEATKVKEDDRLPIHQQEKWQFFVSPYIWIPGVNMTTTSLRKDVNTNVPWWDTAAALFSKTIGVMGRAEAWKGRWGLYVDGYFTYLGFSDSQVGATRHKSFGPVDFTLDKQVHLDGVSLNLGIPGQVSGNVTLTPSGSVKYIGRVGSLDLGGRFLVGTRPLTAGKPLPVLSLELLGGLRFNSINQYLRINLRDIKIGNTSIDIHRFSLSGNHQSIKGGSLVVDYTLQFFEPFLGARLGLWLTPKWLVSLKGDVGGFGFVVNNNVTCNLEALLGYRFHKNVYAYGGYKARGSWYDLGEDLAQINFSGWFHGPVMGMTFTF</sequence>
<keyword evidence="1" id="KW-0732">Signal</keyword>
<reference evidence="2" key="1">
    <citation type="journal article" date="2020" name="mSystems">
        <title>Genome- and Community-Level Interaction Insights into Carbon Utilization and Element Cycling Functions of Hydrothermarchaeota in Hydrothermal Sediment.</title>
        <authorList>
            <person name="Zhou Z."/>
            <person name="Liu Y."/>
            <person name="Xu W."/>
            <person name="Pan J."/>
            <person name="Luo Z.H."/>
            <person name="Li M."/>
        </authorList>
    </citation>
    <scope>NUCLEOTIDE SEQUENCE [LARGE SCALE GENOMIC DNA]</scope>
    <source>
        <strain evidence="2">SpSt-897</strain>
    </source>
</reference>
<proteinExistence type="predicted"/>
<protein>
    <submittedName>
        <fullName evidence="2">Uncharacterized protein</fullName>
    </submittedName>
</protein>
<feature type="chain" id="PRO_5027694730" evidence="1">
    <location>
        <begin position="24"/>
        <end position="350"/>
    </location>
</feature>